<feature type="region of interest" description="Disordered" evidence="1">
    <location>
        <begin position="1"/>
        <end position="28"/>
    </location>
</feature>
<feature type="compositionally biased region" description="Polar residues" evidence="1">
    <location>
        <begin position="375"/>
        <end position="385"/>
    </location>
</feature>
<keyword evidence="4" id="KW-1185">Reference proteome</keyword>
<protein>
    <submittedName>
        <fullName evidence="3">DUF5593 domain-containing protein</fullName>
    </submittedName>
</protein>
<proteinExistence type="predicted"/>
<accession>A0ABS0D0W4</accession>
<dbReference type="InterPro" id="IPR041458">
    <property type="entry name" value="Rv3651-like_N"/>
</dbReference>
<organism evidence="3 4">
    <name type="scientific">Nocardia amamiensis</name>
    <dbReference type="NCBI Taxonomy" id="404578"/>
    <lineage>
        <taxon>Bacteria</taxon>
        <taxon>Bacillati</taxon>
        <taxon>Actinomycetota</taxon>
        <taxon>Actinomycetes</taxon>
        <taxon>Mycobacteriales</taxon>
        <taxon>Nocardiaceae</taxon>
        <taxon>Nocardia</taxon>
    </lineage>
</organism>
<dbReference type="Proteomes" id="UP000702209">
    <property type="component" value="Unassembled WGS sequence"/>
</dbReference>
<feature type="compositionally biased region" description="Basic residues" evidence="1">
    <location>
        <begin position="362"/>
        <end position="371"/>
    </location>
</feature>
<gene>
    <name evidence="3" type="ORF">IU459_33725</name>
</gene>
<dbReference type="EMBL" id="JADLQX010000044">
    <property type="protein sequence ID" value="MBF6302464.1"/>
    <property type="molecule type" value="Genomic_DNA"/>
</dbReference>
<sequence length="385" mass="41844">MSIPDGPDQAPEADIVTPTTNSVPRGQPAGESAAWVLVETLGESAPRWVVAEGAHPKRFTRLSRTRLAGSATVAQHLPAIIEQTVSSREPQVRSIYTPSGAGMRVFAVPVLGPRQQVWAVQLWAGPRGSAVPLRPEVGALIWTAAGGGFVSTTAELERQLDSDSVRAATRTLPDLMRHVERFDDRAGFLRLFGDSSEPRIWSGTAVTAGVMSQARRQLSIAAYGTGVGRDRAVRAVVADISAAHPPPAPGMTTRLIRTVPIPVQHAIGLLDLRTGLVHEWISQGPPPLDRWLQEVPTIHPEDLGGLAVLRAQLLGGVEFARCHWRMRWAGDADWMMVQARWTVLTRGDAPQAMLDVWLPSPRRARPTRRHHPDQQPASPTRSEAS</sequence>
<evidence type="ECO:0000259" key="2">
    <source>
        <dbReference type="Pfam" id="PF18007"/>
    </source>
</evidence>
<evidence type="ECO:0000256" key="1">
    <source>
        <dbReference type="SAM" id="MobiDB-lite"/>
    </source>
</evidence>
<comment type="caution">
    <text evidence="3">The sequence shown here is derived from an EMBL/GenBank/DDBJ whole genome shotgun (WGS) entry which is preliminary data.</text>
</comment>
<evidence type="ECO:0000313" key="3">
    <source>
        <dbReference type="EMBL" id="MBF6302464.1"/>
    </source>
</evidence>
<name>A0ABS0D0W4_9NOCA</name>
<feature type="region of interest" description="Disordered" evidence="1">
    <location>
        <begin position="360"/>
        <end position="385"/>
    </location>
</feature>
<reference evidence="3 4" key="1">
    <citation type="submission" date="2020-10" db="EMBL/GenBank/DDBJ databases">
        <title>Identification of Nocardia species via Next-generation sequencing and recognition of intraspecies genetic diversity.</title>
        <authorList>
            <person name="Li P."/>
            <person name="Li P."/>
            <person name="Lu B."/>
        </authorList>
    </citation>
    <scope>NUCLEOTIDE SEQUENCE [LARGE SCALE GENOMIC DNA]</scope>
    <source>
        <strain evidence="3 4">BJ06-0157</strain>
    </source>
</reference>
<dbReference type="RefSeq" id="WP_195133650.1">
    <property type="nucleotide sequence ID" value="NZ_JADLQX010000044.1"/>
</dbReference>
<feature type="domain" description="Rv3651-like N-terminal" evidence="2">
    <location>
        <begin position="35"/>
        <end position="132"/>
    </location>
</feature>
<evidence type="ECO:0000313" key="4">
    <source>
        <dbReference type="Proteomes" id="UP000702209"/>
    </source>
</evidence>
<dbReference type="Pfam" id="PF18007">
    <property type="entry name" value="Rv3651-like_N"/>
    <property type="match status" value="1"/>
</dbReference>